<dbReference type="OrthoDB" id="6612025at2759"/>
<dbReference type="Proteomes" id="UP000000304">
    <property type="component" value="Chromosome 3L"/>
</dbReference>
<organism evidence="2 3">
    <name type="scientific">Drosophila simulans</name>
    <name type="common">Fruit fly</name>
    <dbReference type="NCBI Taxonomy" id="7240"/>
    <lineage>
        <taxon>Eukaryota</taxon>
        <taxon>Metazoa</taxon>
        <taxon>Ecdysozoa</taxon>
        <taxon>Arthropoda</taxon>
        <taxon>Hexapoda</taxon>
        <taxon>Insecta</taxon>
        <taxon>Pterygota</taxon>
        <taxon>Neoptera</taxon>
        <taxon>Endopterygota</taxon>
        <taxon>Diptera</taxon>
        <taxon>Brachycera</taxon>
        <taxon>Muscomorpha</taxon>
        <taxon>Ephydroidea</taxon>
        <taxon>Drosophilidae</taxon>
        <taxon>Drosophila</taxon>
        <taxon>Sophophora</taxon>
    </lineage>
</organism>
<sequence length="203" mass="22468">MERRQALDSSMSSLYSVASSSNPNPRQPHTGHQLQTQQSQQSQQSQLDAFNYSATMSSSSPTPSQAMSTAMSTGTGTGTTHTTPPSSSLRATTIGTVVVRCGPIQLVIALLQVKHLKHHPLFQSPEKIYIKVVELEPKITALGENLDESLRMQREHDETLRNLQRSGKLLATKWADAIAISQSRIHLPFCHVTQSIHTYFEYL</sequence>
<proteinExistence type="predicted"/>
<accession>B4QN25</accession>
<evidence type="ECO:0000313" key="2">
    <source>
        <dbReference type="EMBL" id="EDX08907.1"/>
    </source>
</evidence>
<feature type="compositionally biased region" description="Low complexity" evidence="1">
    <location>
        <begin position="33"/>
        <end position="88"/>
    </location>
</feature>
<protein>
    <submittedName>
        <fullName evidence="2">GD13412</fullName>
    </submittedName>
</protein>
<feature type="region of interest" description="Disordered" evidence="1">
    <location>
        <begin position="1"/>
        <end position="88"/>
    </location>
</feature>
<gene>
    <name evidence="2" type="primary">Dsim\GD13412</name>
    <name evidence="2" type="ORF">Dsim_GD13412</name>
</gene>
<feature type="compositionally biased region" description="Low complexity" evidence="1">
    <location>
        <begin position="9"/>
        <end position="21"/>
    </location>
</feature>
<reference evidence="2 3" key="1">
    <citation type="journal article" date="2007" name="Nature">
        <title>Evolution of genes and genomes on the Drosophila phylogeny.</title>
        <authorList>
            <consortium name="Drosophila 12 Genomes Consortium"/>
            <person name="Clark A.G."/>
            <person name="Eisen M.B."/>
            <person name="Smith D.R."/>
            <person name="Bergman C.M."/>
            <person name="Oliver B."/>
            <person name="Markow T.A."/>
            <person name="Kaufman T.C."/>
            <person name="Kellis M."/>
            <person name="Gelbart W."/>
            <person name="Iyer V.N."/>
            <person name="Pollard D.A."/>
            <person name="Sackton T.B."/>
            <person name="Larracuente A.M."/>
            <person name="Singh N.D."/>
            <person name="Abad J.P."/>
            <person name="Abt D.N."/>
            <person name="Adryan B."/>
            <person name="Aguade M."/>
            <person name="Akashi H."/>
            <person name="Anderson W.W."/>
            <person name="Aquadro C.F."/>
            <person name="Ardell D.H."/>
            <person name="Arguello R."/>
            <person name="Artieri C.G."/>
            <person name="Barbash D.A."/>
            <person name="Barker D."/>
            <person name="Barsanti P."/>
            <person name="Batterham P."/>
            <person name="Batzoglou S."/>
            <person name="Begun D."/>
            <person name="Bhutkar A."/>
            <person name="Blanco E."/>
            <person name="Bosak S.A."/>
            <person name="Bradley R.K."/>
            <person name="Brand A.D."/>
            <person name="Brent M.R."/>
            <person name="Brooks A.N."/>
            <person name="Brown R.H."/>
            <person name="Butlin R.K."/>
            <person name="Caggese C."/>
            <person name="Calvi B.R."/>
            <person name="Bernardo de Carvalho A."/>
            <person name="Caspi A."/>
            <person name="Castrezana S."/>
            <person name="Celniker S.E."/>
            <person name="Chang J.L."/>
            <person name="Chapple C."/>
            <person name="Chatterji S."/>
            <person name="Chinwalla A."/>
            <person name="Civetta A."/>
            <person name="Clifton S.W."/>
            <person name="Comeron J.M."/>
            <person name="Costello J.C."/>
            <person name="Coyne J.A."/>
            <person name="Daub J."/>
            <person name="David R.G."/>
            <person name="Delcher A.L."/>
            <person name="Delehaunty K."/>
            <person name="Do C.B."/>
            <person name="Ebling H."/>
            <person name="Edwards K."/>
            <person name="Eickbush T."/>
            <person name="Evans J.D."/>
            <person name="Filipski A."/>
            <person name="Findeiss S."/>
            <person name="Freyhult E."/>
            <person name="Fulton L."/>
            <person name="Fulton R."/>
            <person name="Garcia A.C."/>
            <person name="Gardiner A."/>
            <person name="Garfield D.A."/>
            <person name="Garvin B.E."/>
            <person name="Gibson G."/>
            <person name="Gilbert D."/>
            <person name="Gnerre S."/>
            <person name="Godfrey J."/>
            <person name="Good R."/>
            <person name="Gotea V."/>
            <person name="Gravely B."/>
            <person name="Greenberg A.J."/>
            <person name="Griffiths-Jones S."/>
            <person name="Gross S."/>
            <person name="Guigo R."/>
            <person name="Gustafson E.A."/>
            <person name="Haerty W."/>
            <person name="Hahn M.W."/>
            <person name="Halligan D.L."/>
            <person name="Halpern A.L."/>
            <person name="Halter G.M."/>
            <person name="Han M.V."/>
            <person name="Heger A."/>
            <person name="Hillier L."/>
            <person name="Hinrichs A.S."/>
            <person name="Holmes I."/>
            <person name="Hoskins R.A."/>
            <person name="Hubisz M.J."/>
            <person name="Hultmark D."/>
            <person name="Huntley M.A."/>
            <person name="Jaffe D.B."/>
            <person name="Jagadeeshan S."/>
            <person name="Jeck W.R."/>
            <person name="Johnson J."/>
            <person name="Jones C.D."/>
            <person name="Jordan W.C."/>
            <person name="Karpen G.H."/>
            <person name="Kataoka E."/>
            <person name="Keightley P.D."/>
            <person name="Kheradpour P."/>
            <person name="Kirkness E.F."/>
            <person name="Koerich L.B."/>
            <person name="Kristiansen K."/>
            <person name="Kudrna D."/>
            <person name="Kulathinal R.J."/>
            <person name="Kumar S."/>
            <person name="Kwok R."/>
            <person name="Lander E."/>
            <person name="Langley C.H."/>
            <person name="Lapoint R."/>
            <person name="Lazzaro B.P."/>
            <person name="Lee S.J."/>
            <person name="Levesque L."/>
            <person name="Li R."/>
            <person name="Lin C.F."/>
            <person name="Lin M.F."/>
            <person name="Lindblad-Toh K."/>
            <person name="Llopart A."/>
            <person name="Long M."/>
            <person name="Low L."/>
            <person name="Lozovsky E."/>
            <person name="Lu J."/>
            <person name="Luo M."/>
            <person name="Machado C.A."/>
            <person name="Makalowski W."/>
            <person name="Marzo M."/>
            <person name="Matsuda M."/>
            <person name="Matzkin L."/>
            <person name="McAllister B."/>
            <person name="McBride C.S."/>
            <person name="McKernan B."/>
            <person name="McKernan K."/>
            <person name="Mendez-Lago M."/>
            <person name="Minx P."/>
            <person name="Mollenhauer M.U."/>
            <person name="Montooth K."/>
            <person name="Mount S.M."/>
            <person name="Mu X."/>
            <person name="Myers E."/>
            <person name="Negre B."/>
            <person name="Newfeld S."/>
            <person name="Nielsen R."/>
            <person name="Noor M.A."/>
            <person name="O'Grady P."/>
            <person name="Pachter L."/>
            <person name="Papaceit M."/>
            <person name="Parisi M.J."/>
            <person name="Parisi M."/>
            <person name="Parts L."/>
            <person name="Pedersen J.S."/>
            <person name="Pesole G."/>
            <person name="Phillippy A.M."/>
            <person name="Ponting C.P."/>
            <person name="Pop M."/>
            <person name="Porcelli D."/>
            <person name="Powell J.R."/>
            <person name="Prohaska S."/>
            <person name="Pruitt K."/>
            <person name="Puig M."/>
            <person name="Quesneville H."/>
            <person name="Ram K.R."/>
            <person name="Rand D."/>
            <person name="Rasmussen M.D."/>
            <person name="Reed L.K."/>
            <person name="Reenan R."/>
            <person name="Reily A."/>
            <person name="Remington K.A."/>
            <person name="Rieger T.T."/>
            <person name="Ritchie M.G."/>
            <person name="Robin C."/>
            <person name="Rogers Y.H."/>
            <person name="Rohde C."/>
            <person name="Rozas J."/>
            <person name="Rubenfield M.J."/>
            <person name="Ruiz A."/>
            <person name="Russo S."/>
            <person name="Salzberg S.L."/>
            <person name="Sanchez-Gracia A."/>
            <person name="Saranga D.J."/>
            <person name="Sato H."/>
            <person name="Schaeffer S.W."/>
            <person name="Schatz M.C."/>
            <person name="Schlenke T."/>
            <person name="Schwartz R."/>
            <person name="Segarra C."/>
            <person name="Singh R.S."/>
            <person name="Sirot L."/>
            <person name="Sirota M."/>
            <person name="Sisneros N.B."/>
            <person name="Smith C.D."/>
            <person name="Smith T.F."/>
            <person name="Spieth J."/>
            <person name="Stage D.E."/>
            <person name="Stark A."/>
            <person name="Stephan W."/>
            <person name="Strausberg R.L."/>
            <person name="Strempel S."/>
            <person name="Sturgill D."/>
            <person name="Sutton G."/>
            <person name="Sutton G.G."/>
            <person name="Tao W."/>
            <person name="Teichmann S."/>
            <person name="Tobari Y.N."/>
            <person name="Tomimura Y."/>
            <person name="Tsolas J.M."/>
            <person name="Valente V.L."/>
            <person name="Venter E."/>
            <person name="Venter J.C."/>
            <person name="Vicario S."/>
            <person name="Vieira F.G."/>
            <person name="Vilella A.J."/>
            <person name="Villasante A."/>
            <person name="Walenz B."/>
            <person name="Wang J."/>
            <person name="Wasserman M."/>
            <person name="Watts T."/>
            <person name="Wilson D."/>
            <person name="Wilson R.K."/>
            <person name="Wing R.A."/>
            <person name="Wolfner M.F."/>
            <person name="Wong A."/>
            <person name="Wong G.K."/>
            <person name="Wu C.I."/>
            <person name="Wu G."/>
            <person name="Yamamoto D."/>
            <person name="Yang H.P."/>
            <person name="Yang S.P."/>
            <person name="Yorke J.A."/>
            <person name="Yoshida K."/>
            <person name="Zdobnov E."/>
            <person name="Zhang P."/>
            <person name="Zhang Y."/>
            <person name="Zimin A.V."/>
            <person name="Baldwin J."/>
            <person name="Abdouelleil A."/>
            <person name="Abdulkadir J."/>
            <person name="Abebe A."/>
            <person name="Abera B."/>
            <person name="Abreu J."/>
            <person name="Acer S.C."/>
            <person name="Aftuck L."/>
            <person name="Alexander A."/>
            <person name="An P."/>
            <person name="Anderson E."/>
            <person name="Anderson S."/>
            <person name="Arachi H."/>
            <person name="Azer M."/>
            <person name="Bachantsang P."/>
            <person name="Barry A."/>
            <person name="Bayul T."/>
            <person name="Berlin A."/>
            <person name="Bessette D."/>
            <person name="Bloom T."/>
            <person name="Blye J."/>
            <person name="Boguslavskiy L."/>
            <person name="Bonnet C."/>
            <person name="Boukhgalter B."/>
            <person name="Bourzgui I."/>
            <person name="Brown A."/>
            <person name="Cahill P."/>
            <person name="Channer S."/>
            <person name="Cheshatsang Y."/>
            <person name="Chuda L."/>
            <person name="Citroen M."/>
            <person name="Collymore A."/>
            <person name="Cooke P."/>
            <person name="Costello M."/>
            <person name="D'Aco K."/>
            <person name="Daza R."/>
            <person name="De Haan G."/>
            <person name="DeGray S."/>
            <person name="DeMaso C."/>
            <person name="Dhargay N."/>
            <person name="Dooley K."/>
            <person name="Dooley E."/>
            <person name="Doricent M."/>
            <person name="Dorje P."/>
            <person name="Dorjee K."/>
            <person name="Dupes A."/>
            <person name="Elong R."/>
            <person name="Falk J."/>
            <person name="Farina A."/>
            <person name="Faro S."/>
            <person name="Ferguson D."/>
            <person name="Fisher S."/>
            <person name="Foley C.D."/>
            <person name="Franke A."/>
            <person name="Friedrich D."/>
            <person name="Gadbois L."/>
            <person name="Gearin G."/>
            <person name="Gearin C.R."/>
            <person name="Giannoukos G."/>
            <person name="Goode T."/>
            <person name="Graham J."/>
            <person name="Grandbois E."/>
            <person name="Grewal S."/>
            <person name="Gyaltsen K."/>
            <person name="Hafez N."/>
            <person name="Hagos B."/>
            <person name="Hall J."/>
            <person name="Henson C."/>
            <person name="Hollinger A."/>
            <person name="Honan T."/>
            <person name="Huard M.D."/>
            <person name="Hughes L."/>
            <person name="Hurhula B."/>
            <person name="Husby M.E."/>
            <person name="Kamat A."/>
            <person name="Kanga B."/>
            <person name="Kashin S."/>
            <person name="Khazanovich D."/>
            <person name="Kisner P."/>
            <person name="Lance K."/>
            <person name="Lara M."/>
            <person name="Lee W."/>
            <person name="Lennon N."/>
            <person name="Letendre F."/>
            <person name="LeVine R."/>
            <person name="Lipovsky A."/>
            <person name="Liu X."/>
            <person name="Liu J."/>
            <person name="Liu S."/>
            <person name="Lokyitsang T."/>
            <person name="Lokyitsang Y."/>
            <person name="Lubonja R."/>
            <person name="Lui A."/>
            <person name="MacDonald P."/>
            <person name="Magnisalis V."/>
            <person name="Maru K."/>
            <person name="Matthews C."/>
            <person name="McCusker W."/>
            <person name="McDonough S."/>
            <person name="Mehta T."/>
            <person name="Meldrim J."/>
            <person name="Meneus L."/>
            <person name="Mihai O."/>
            <person name="Mihalev A."/>
            <person name="Mihova T."/>
            <person name="Mittelman R."/>
            <person name="Mlenga V."/>
            <person name="Montmayeur A."/>
            <person name="Mulrain L."/>
            <person name="Navidi A."/>
            <person name="Naylor J."/>
            <person name="Negash T."/>
            <person name="Nguyen T."/>
            <person name="Nguyen N."/>
            <person name="Nicol R."/>
            <person name="Norbu C."/>
            <person name="Norbu N."/>
            <person name="Novod N."/>
            <person name="O'Neill B."/>
            <person name="Osman S."/>
            <person name="Markiewicz E."/>
            <person name="Oyono O.L."/>
            <person name="Patti C."/>
            <person name="Phunkhang P."/>
            <person name="Pierre F."/>
            <person name="Priest M."/>
            <person name="Raghuraman S."/>
            <person name="Rege F."/>
            <person name="Reyes R."/>
            <person name="Rise C."/>
            <person name="Rogov P."/>
            <person name="Ross K."/>
            <person name="Ryan E."/>
            <person name="Settipalli S."/>
            <person name="Shea T."/>
            <person name="Sherpa N."/>
            <person name="Shi L."/>
            <person name="Shih D."/>
            <person name="Sparrow T."/>
            <person name="Spaulding J."/>
            <person name="Stalker J."/>
            <person name="Stange-Thomann N."/>
            <person name="Stavropoulos S."/>
            <person name="Stone C."/>
            <person name="Strader C."/>
            <person name="Tesfaye S."/>
            <person name="Thomson T."/>
            <person name="Thoulutsang Y."/>
            <person name="Thoulutsang D."/>
            <person name="Topham K."/>
            <person name="Topping I."/>
            <person name="Tsamla T."/>
            <person name="Vassiliev H."/>
            <person name="Vo A."/>
            <person name="Wangchuk T."/>
            <person name="Wangdi T."/>
            <person name="Weiand M."/>
            <person name="Wilkinson J."/>
            <person name="Wilson A."/>
            <person name="Yadav S."/>
            <person name="Young G."/>
            <person name="Yu Q."/>
            <person name="Zembek L."/>
            <person name="Zhong D."/>
            <person name="Zimmer A."/>
            <person name="Zwirko Z."/>
            <person name="Jaffe D.B."/>
            <person name="Alvarez P."/>
            <person name="Brockman W."/>
            <person name="Butler J."/>
            <person name="Chin C."/>
            <person name="Gnerre S."/>
            <person name="Grabherr M."/>
            <person name="Kleber M."/>
            <person name="Mauceli E."/>
            <person name="MacCallum I."/>
        </authorList>
    </citation>
    <scope>NUCLEOTIDE SEQUENCE [LARGE SCALE GENOMIC DNA]</scope>
    <source>
        <strain evidence="3">white501</strain>
    </source>
</reference>
<dbReference type="AlphaFoldDB" id="B4QN25"/>
<evidence type="ECO:0000256" key="1">
    <source>
        <dbReference type="SAM" id="MobiDB-lite"/>
    </source>
</evidence>
<dbReference type="STRING" id="7240.B4QN25"/>
<dbReference type="HOGENOM" id="CLU_1350164_0_0_1"/>
<dbReference type="EMBL" id="CM000363">
    <property type="protein sequence ID" value="EDX08907.1"/>
    <property type="molecule type" value="Genomic_DNA"/>
</dbReference>
<keyword evidence="3" id="KW-1185">Reference proteome</keyword>
<name>B4QN25_DROSI</name>
<evidence type="ECO:0000313" key="3">
    <source>
        <dbReference type="Proteomes" id="UP000000304"/>
    </source>
</evidence>